<accession>A0ABU6VSF1</accession>
<proteinExistence type="predicted"/>
<comment type="caution">
    <text evidence="1">The sequence shown here is derived from an EMBL/GenBank/DDBJ whole genome shotgun (WGS) entry which is preliminary data.</text>
</comment>
<sequence>MLDVLAVFTSPHSLSHSSQSLTHIHDHTYPVTTRRRPPPPQAPGALASLPHFLCGCAVPPVQGSLAALPPPLCPVAAPSSASCLCRCPSLVHSVSVAASASRSDVLISLFFLNQYLQR</sequence>
<evidence type="ECO:0000313" key="1">
    <source>
        <dbReference type="EMBL" id="MED6175902.1"/>
    </source>
</evidence>
<dbReference type="Proteomes" id="UP001341840">
    <property type="component" value="Unassembled WGS sequence"/>
</dbReference>
<organism evidence="1 2">
    <name type="scientific">Stylosanthes scabra</name>
    <dbReference type="NCBI Taxonomy" id="79078"/>
    <lineage>
        <taxon>Eukaryota</taxon>
        <taxon>Viridiplantae</taxon>
        <taxon>Streptophyta</taxon>
        <taxon>Embryophyta</taxon>
        <taxon>Tracheophyta</taxon>
        <taxon>Spermatophyta</taxon>
        <taxon>Magnoliopsida</taxon>
        <taxon>eudicotyledons</taxon>
        <taxon>Gunneridae</taxon>
        <taxon>Pentapetalae</taxon>
        <taxon>rosids</taxon>
        <taxon>fabids</taxon>
        <taxon>Fabales</taxon>
        <taxon>Fabaceae</taxon>
        <taxon>Papilionoideae</taxon>
        <taxon>50 kb inversion clade</taxon>
        <taxon>dalbergioids sensu lato</taxon>
        <taxon>Dalbergieae</taxon>
        <taxon>Pterocarpus clade</taxon>
        <taxon>Stylosanthes</taxon>
    </lineage>
</organism>
<reference evidence="1 2" key="1">
    <citation type="journal article" date="2023" name="Plants (Basel)">
        <title>Bridging the Gap: Combining Genomics and Transcriptomics Approaches to Understand Stylosanthes scabra, an Orphan Legume from the Brazilian Caatinga.</title>
        <authorList>
            <person name="Ferreira-Neto J.R.C."/>
            <person name="da Silva M.D."/>
            <person name="Binneck E."/>
            <person name="de Melo N.F."/>
            <person name="da Silva R.H."/>
            <person name="de Melo A.L.T.M."/>
            <person name="Pandolfi V."/>
            <person name="Bustamante F.O."/>
            <person name="Brasileiro-Vidal A.C."/>
            <person name="Benko-Iseppon A.M."/>
        </authorList>
    </citation>
    <scope>NUCLEOTIDE SEQUENCE [LARGE SCALE GENOMIC DNA]</scope>
    <source>
        <tissue evidence="1">Leaves</tissue>
    </source>
</reference>
<keyword evidence="2" id="KW-1185">Reference proteome</keyword>
<protein>
    <submittedName>
        <fullName evidence="1">Uncharacterized protein</fullName>
    </submittedName>
</protein>
<dbReference type="EMBL" id="JASCZI010152316">
    <property type="protein sequence ID" value="MED6175902.1"/>
    <property type="molecule type" value="Genomic_DNA"/>
</dbReference>
<evidence type="ECO:0000313" key="2">
    <source>
        <dbReference type="Proteomes" id="UP001341840"/>
    </source>
</evidence>
<gene>
    <name evidence="1" type="ORF">PIB30_082713</name>
</gene>
<name>A0ABU6VSF1_9FABA</name>